<dbReference type="Gene3D" id="3.40.50.1820">
    <property type="entry name" value="alpha/beta hydrolase"/>
    <property type="match status" value="1"/>
</dbReference>
<dbReference type="GO" id="GO:0006508">
    <property type="term" value="P:proteolysis"/>
    <property type="evidence" value="ECO:0007669"/>
    <property type="project" value="InterPro"/>
</dbReference>
<dbReference type="EMBL" id="AP017424">
    <property type="protein sequence ID" value="BAU83474.1"/>
    <property type="molecule type" value="Genomic_DNA"/>
</dbReference>
<protein>
    <submittedName>
        <fullName evidence="4">Alpha/beta hydrolase fold protein</fullName>
    </submittedName>
</protein>
<dbReference type="SUPFAM" id="SSF53474">
    <property type="entry name" value="alpha/beta-Hydrolases"/>
    <property type="match status" value="1"/>
</dbReference>
<organism evidence="4 5">
    <name type="scientific">Streptomyces laurentii</name>
    <dbReference type="NCBI Taxonomy" id="39478"/>
    <lineage>
        <taxon>Bacteria</taxon>
        <taxon>Bacillati</taxon>
        <taxon>Actinomycetota</taxon>
        <taxon>Actinomycetes</taxon>
        <taxon>Kitasatosporales</taxon>
        <taxon>Streptomycetaceae</taxon>
        <taxon>Streptomyces</taxon>
    </lineage>
</organism>
<comment type="similarity">
    <text evidence="1">Belongs to the peptidase S33 family.</text>
</comment>
<keyword evidence="2 4" id="KW-0378">Hydrolase</keyword>
<evidence type="ECO:0000313" key="5">
    <source>
        <dbReference type="Proteomes" id="UP000217676"/>
    </source>
</evidence>
<dbReference type="GO" id="GO:0016020">
    <property type="term" value="C:membrane"/>
    <property type="evidence" value="ECO:0007669"/>
    <property type="project" value="TreeGrafter"/>
</dbReference>
<evidence type="ECO:0000313" key="4">
    <source>
        <dbReference type="EMBL" id="BAU83474.1"/>
    </source>
</evidence>
<dbReference type="InterPro" id="IPR050266">
    <property type="entry name" value="AB_hydrolase_sf"/>
</dbReference>
<dbReference type="Proteomes" id="UP000217676">
    <property type="component" value="Chromosome"/>
</dbReference>
<name>A0A160NYT6_STRLU</name>
<gene>
    <name evidence="4" type="ORF">SLA_2548</name>
</gene>
<dbReference type="PANTHER" id="PTHR43798">
    <property type="entry name" value="MONOACYLGLYCEROL LIPASE"/>
    <property type="match status" value="1"/>
</dbReference>
<dbReference type="InterPro" id="IPR000073">
    <property type="entry name" value="AB_hydrolase_1"/>
</dbReference>
<evidence type="ECO:0000256" key="1">
    <source>
        <dbReference type="ARBA" id="ARBA00010088"/>
    </source>
</evidence>
<dbReference type="PRINTS" id="PR00111">
    <property type="entry name" value="ABHYDROLASE"/>
</dbReference>
<dbReference type="Pfam" id="PF00561">
    <property type="entry name" value="Abhydrolase_1"/>
    <property type="match status" value="1"/>
</dbReference>
<dbReference type="InterPro" id="IPR029058">
    <property type="entry name" value="AB_hydrolase_fold"/>
</dbReference>
<dbReference type="PRINTS" id="PR00793">
    <property type="entry name" value="PROAMNOPTASE"/>
</dbReference>
<dbReference type="GO" id="GO:0004177">
    <property type="term" value="F:aminopeptidase activity"/>
    <property type="evidence" value="ECO:0007669"/>
    <property type="project" value="UniProtKB-EC"/>
</dbReference>
<proteinExistence type="inferred from homology"/>
<evidence type="ECO:0000256" key="2">
    <source>
        <dbReference type="ARBA" id="ARBA00022801"/>
    </source>
</evidence>
<dbReference type="InterPro" id="IPR002410">
    <property type="entry name" value="Peptidase_S33"/>
</dbReference>
<dbReference type="AlphaFoldDB" id="A0A160NYT6"/>
<accession>A0A160NYT6</accession>
<dbReference type="KEGG" id="slau:SLA_2548"/>
<keyword evidence="5" id="KW-1185">Reference proteome</keyword>
<evidence type="ECO:0000259" key="3">
    <source>
        <dbReference type="Pfam" id="PF00561"/>
    </source>
</evidence>
<reference evidence="4 5" key="1">
    <citation type="journal article" date="2016" name="Genome Announc.">
        <title>Complete Genome Sequence of Thiostrepton-Producing Streptomyces laurentii ATCC 31255.</title>
        <authorList>
            <person name="Doi K."/>
            <person name="Fujino Y."/>
            <person name="Nagayoshi Y."/>
            <person name="Ohshima T."/>
            <person name="Ogata S."/>
        </authorList>
    </citation>
    <scope>NUCLEOTIDE SEQUENCE [LARGE SCALE GENOMIC DNA]</scope>
    <source>
        <strain evidence="4 5">ATCC 31255</strain>
    </source>
</reference>
<sequence>MITTDDGVRLWTRRTGTGAEPLMLCHGGPGIWDTFGDVAAGLGDRYTVHRWDQRGCGRSQGLDGGPEAYTLDRAVADLEAVRRGFGLERMTLLGHSWGAYLALRYALDHPGRVTRLVYVSGVGVGPEEGWRPAYAENFLRALGPRRRRWEELVALPEPSAAREREQCVLRWATDFADPDRALQQAARMATPWCGGVHTAANRLLGAAMRAEDPAALLDRCARLDVDTVVVDGALDLRPRSAVDSLVAALPRVRRVTLPHAGHMPWVEDWAGFREAVTG</sequence>
<feature type="domain" description="AB hydrolase-1" evidence="3">
    <location>
        <begin position="21"/>
        <end position="264"/>
    </location>
</feature>
<dbReference type="PANTHER" id="PTHR43798:SF33">
    <property type="entry name" value="HYDROLASE, PUTATIVE (AFU_ORTHOLOGUE AFUA_2G14860)-RELATED"/>
    <property type="match status" value="1"/>
</dbReference>